<keyword evidence="7" id="KW-0807">Transducer</keyword>
<evidence type="ECO:0000256" key="1">
    <source>
        <dbReference type="ARBA" id="ARBA00004651"/>
    </source>
</evidence>
<dbReference type="InterPro" id="IPR017452">
    <property type="entry name" value="GPCR_Rhodpsn_7TM"/>
</dbReference>
<evidence type="ECO:0000256" key="7">
    <source>
        <dbReference type="RuleBase" id="RU000688"/>
    </source>
</evidence>
<evidence type="ECO:0000313" key="10">
    <source>
        <dbReference type="EMBL" id="OQV11748.1"/>
    </source>
</evidence>
<dbReference type="EMBL" id="MTYJ01000162">
    <property type="protein sequence ID" value="OQV11748.1"/>
    <property type="molecule type" value="Genomic_DNA"/>
</dbReference>
<feature type="transmembrane region" description="Helical" evidence="8">
    <location>
        <begin position="117"/>
        <end position="140"/>
    </location>
</feature>
<feature type="transmembrane region" description="Helical" evidence="8">
    <location>
        <begin position="369"/>
        <end position="392"/>
    </location>
</feature>
<keyword evidence="11" id="KW-1185">Reference proteome</keyword>
<evidence type="ECO:0000259" key="9">
    <source>
        <dbReference type="PROSITE" id="PS50262"/>
    </source>
</evidence>
<evidence type="ECO:0000256" key="5">
    <source>
        <dbReference type="ARBA" id="ARBA00023136"/>
    </source>
</evidence>
<dbReference type="Gene3D" id="1.20.1070.10">
    <property type="entry name" value="Rhodopsin 7-helix transmembrane proteins"/>
    <property type="match status" value="1"/>
</dbReference>
<name>A0A1W0W999_HYPEX</name>
<dbReference type="GO" id="GO:0042277">
    <property type="term" value="F:peptide binding"/>
    <property type="evidence" value="ECO:0007669"/>
    <property type="project" value="TreeGrafter"/>
</dbReference>
<evidence type="ECO:0000256" key="8">
    <source>
        <dbReference type="SAM" id="Phobius"/>
    </source>
</evidence>
<evidence type="ECO:0000313" key="11">
    <source>
        <dbReference type="Proteomes" id="UP000192578"/>
    </source>
</evidence>
<keyword evidence="3 7" id="KW-0812">Transmembrane</keyword>
<dbReference type="PROSITE" id="PS00237">
    <property type="entry name" value="G_PROTEIN_RECEP_F1_1"/>
    <property type="match status" value="1"/>
</dbReference>
<dbReference type="GO" id="GO:0032870">
    <property type="term" value="P:cellular response to hormone stimulus"/>
    <property type="evidence" value="ECO:0007669"/>
    <property type="project" value="TreeGrafter"/>
</dbReference>
<dbReference type="PROSITE" id="PS50262">
    <property type="entry name" value="G_PROTEIN_RECEP_F1_2"/>
    <property type="match status" value="1"/>
</dbReference>
<keyword evidence="7" id="KW-0297">G-protein coupled receptor</keyword>
<feature type="transmembrane region" description="Helical" evidence="8">
    <location>
        <begin position="330"/>
        <end position="357"/>
    </location>
</feature>
<accession>A0A1W0W999</accession>
<organism evidence="10 11">
    <name type="scientific">Hypsibius exemplaris</name>
    <name type="common">Freshwater tardigrade</name>
    <dbReference type="NCBI Taxonomy" id="2072580"/>
    <lineage>
        <taxon>Eukaryota</taxon>
        <taxon>Metazoa</taxon>
        <taxon>Ecdysozoa</taxon>
        <taxon>Tardigrada</taxon>
        <taxon>Eutardigrada</taxon>
        <taxon>Parachela</taxon>
        <taxon>Hypsibioidea</taxon>
        <taxon>Hypsibiidae</taxon>
        <taxon>Hypsibius</taxon>
    </lineage>
</organism>
<comment type="similarity">
    <text evidence="7">Belongs to the G-protein coupled receptor 1 family.</text>
</comment>
<dbReference type="Proteomes" id="UP000192578">
    <property type="component" value="Unassembled WGS sequence"/>
</dbReference>
<protein>
    <submittedName>
        <fullName evidence="10">Gonadotropin-releasing hormone receptor</fullName>
    </submittedName>
</protein>
<dbReference type="SUPFAM" id="SSF81321">
    <property type="entry name" value="Family A G protein-coupled receptor-like"/>
    <property type="match status" value="1"/>
</dbReference>
<feature type="transmembrane region" description="Helical" evidence="8">
    <location>
        <begin position="160"/>
        <end position="178"/>
    </location>
</feature>
<keyword evidence="2" id="KW-1003">Cell membrane</keyword>
<feature type="transmembrane region" description="Helical" evidence="8">
    <location>
        <begin position="252"/>
        <end position="277"/>
    </location>
</feature>
<dbReference type="OrthoDB" id="6022667at2759"/>
<dbReference type="AlphaFoldDB" id="A0A1W0W999"/>
<dbReference type="PANTHER" id="PTHR24241:SF59">
    <property type="entry name" value="ADIPOKINETIC HORMONE RECEPTOR, ISOFORM C"/>
    <property type="match status" value="1"/>
</dbReference>
<comment type="caution">
    <text evidence="10">The sequence shown here is derived from an EMBL/GenBank/DDBJ whole genome shotgun (WGS) entry which is preliminary data.</text>
</comment>
<dbReference type="Pfam" id="PF00001">
    <property type="entry name" value="7tm_1"/>
    <property type="match status" value="1"/>
</dbReference>
<dbReference type="GO" id="GO:0004930">
    <property type="term" value="F:G protein-coupled receptor activity"/>
    <property type="evidence" value="ECO:0007669"/>
    <property type="project" value="UniProtKB-KW"/>
</dbReference>
<evidence type="ECO:0000256" key="3">
    <source>
        <dbReference type="ARBA" id="ARBA00022692"/>
    </source>
</evidence>
<gene>
    <name evidence="10" type="ORF">BV898_13945</name>
</gene>
<evidence type="ECO:0000256" key="6">
    <source>
        <dbReference type="ARBA" id="ARBA00023170"/>
    </source>
</evidence>
<evidence type="ECO:0000256" key="4">
    <source>
        <dbReference type="ARBA" id="ARBA00022989"/>
    </source>
</evidence>
<dbReference type="PANTHER" id="PTHR24241">
    <property type="entry name" value="NEUROPEPTIDE RECEPTOR-RELATED G-PROTEIN COUPLED RECEPTOR"/>
    <property type="match status" value="1"/>
</dbReference>
<keyword evidence="5 8" id="KW-0472">Membrane</keyword>
<proteinExistence type="inferred from homology"/>
<reference evidence="11" key="1">
    <citation type="submission" date="2017-01" db="EMBL/GenBank/DDBJ databases">
        <title>Comparative genomics of anhydrobiosis in the tardigrade Hypsibius dujardini.</title>
        <authorList>
            <person name="Yoshida Y."/>
            <person name="Koutsovoulos G."/>
            <person name="Laetsch D."/>
            <person name="Stevens L."/>
            <person name="Kumar S."/>
            <person name="Horikawa D."/>
            <person name="Ishino K."/>
            <person name="Komine S."/>
            <person name="Tomita M."/>
            <person name="Blaxter M."/>
            <person name="Arakawa K."/>
        </authorList>
    </citation>
    <scope>NUCLEOTIDE SEQUENCE [LARGE SCALE GENOMIC DNA]</scope>
    <source>
        <strain evidence="11">Z151</strain>
    </source>
</reference>
<dbReference type="InterPro" id="IPR000276">
    <property type="entry name" value="GPCR_Rhodpsn"/>
</dbReference>
<dbReference type="GO" id="GO:0005886">
    <property type="term" value="C:plasma membrane"/>
    <property type="evidence" value="ECO:0007669"/>
    <property type="project" value="UniProtKB-SubCell"/>
</dbReference>
<keyword evidence="4 8" id="KW-1133">Transmembrane helix</keyword>
<sequence length="498" mass="55627">MDLDGGLDVLLGVGPGEASYTLSSGEAWIKETSSNISALFDGDFMHIPPRDAAAGHIDPANFTGIVMGLEENALEQAHRFFQVYVLFALAALGFVGNVVIIVVLVTKRAKERCFTNINFLILQLAISDLMVVAFCLFADAIWKATYRWLAGDFVCRFVKYFQMLSLYASTFIIVTISMDRCIAILCPISRFDHHRLMKLITLSAWVLAALCSIPQLIIFSVQKAPFPINGIQDFRQCVTHGAYSADWQEPAYVVFTFCVMFAVPLLIIVPNYCLIFAKIAKESKMITGGVTDQSQQQLQRKRSSSTRLNSGSFSAAQKRELLMKRAKAKALCISILVIVTFIVCWAPYYVCMIYYVIINKDPGDPSAHYMFQIIFFFGMSNSVLNPGIYGAFHMARRSQSAWRKWHRGPCASTTANFLHAAESSMSRDQFHGRSLDRKLSTMCILPGYYSSMRDSSGRRSQPVCSPCNSNGIILNGHVNGHLPMERLHPWLSGRTSLL</sequence>
<evidence type="ECO:0000256" key="2">
    <source>
        <dbReference type="ARBA" id="ARBA00022475"/>
    </source>
</evidence>
<feature type="domain" description="G-protein coupled receptors family 1 profile" evidence="9">
    <location>
        <begin position="96"/>
        <end position="389"/>
    </location>
</feature>
<keyword evidence="6 7" id="KW-0675">Receptor</keyword>
<feature type="transmembrane region" description="Helical" evidence="8">
    <location>
        <begin position="81"/>
        <end position="105"/>
    </location>
</feature>
<comment type="subcellular location">
    <subcellularLocation>
        <location evidence="1">Cell membrane</location>
        <topology evidence="1">Multi-pass membrane protein</topology>
    </subcellularLocation>
</comment>
<dbReference type="PRINTS" id="PR00237">
    <property type="entry name" value="GPCRRHODOPSN"/>
</dbReference>
<feature type="transmembrane region" description="Helical" evidence="8">
    <location>
        <begin position="199"/>
        <end position="219"/>
    </location>
</feature>